<feature type="domain" description="HTH merR-type" evidence="3">
    <location>
        <begin position="2"/>
        <end position="70"/>
    </location>
</feature>
<keyword evidence="1" id="KW-0238">DNA-binding</keyword>
<organism evidence="4 5">
    <name type="scientific">Paenibacillus radicis</name>
    <name type="common">ex Gao et al. 2016</name>
    <dbReference type="NCBI Taxonomy" id="1737354"/>
    <lineage>
        <taxon>Bacteria</taxon>
        <taxon>Bacillati</taxon>
        <taxon>Bacillota</taxon>
        <taxon>Bacilli</taxon>
        <taxon>Bacillales</taxon>
        <taxon>Paenibacillaceae</taxon>
        <taxon>Paenibacillus</taxon>
    </lineage>
</organism>
<dbReference type="PANTHER" id="PTHR30204">
    <property type="entry name" value="REDOX-CYCLING DRUG-SENSING TRANSCRIPTIONAL ACTIVATOR SOXR"/>
    <property type="match status" value="1"/>
</dbReference>
<evidence type="ECO:0000313" key="5">
    <source>
        <dbReference type="Proteomes" id="UP000600247"/>
    </source>
</evidence>
<keyword evidence="5" id="KW-1185">Reference proteome</keyword>
<evidence type="ECO:0000259" key="3">
    <source>
        <dbReference type="PROSITE" id="PS50937"/>
    </source>
</evidence>
<dbReference type="PROSITE" id="PS00552">
    <property type="entry name" value="HTH_MERR_1"/>
    <property type="match status" value="1"/>
</dbReference>
<dbReference type="GO" id="GO:0003700">
    <property type="term" value="F:DNA-binding transcription factor activity"/>
    <property type="evidence" value="ECO:0007669"/>
    <property type="project" value="InterPro"/>
</dbReference>
<reference evidence="4 5" key="1">
    <citation type="journal article" date="2014" name="Int. J. Syst. Evol. Microbiol.">
        <title>Complete genome sequence of Corynebacterium casei LMG S-19264T (=DSM 44701T), isolated from a smear-ripened cheese.</title>
        <authorList>
            <consortium name="US DOE Joint Genome Institute (JGI-PGF)"/>
            <person name="Walter F."/>
            <person name="Albersmeier A."/>
            <person name="Kalinowski J."/>
            <person name="Ruckert C."/>
        </authorList>
    </citation>
    <scope>NUCLEOTIDE SEQUENCE [LARGE SCALE GENOMIC DNA]</scope>
    <source>
        <strain evidence="4 5">CGMCC 1.15286</strain>
    </source>
</reference>
<dbReference type="Gene3D" id="1.10.1660.10">
    <property type="match status" value="1"/>
</dbReference>
<gene>
    <name evidence="4" type="ORF">GCM10010918_04160</name>
</gene>
<dbReference type="PRINTS" id="PR00040">
    <property type="entry name" value="HTHMERR"/>
</dbReference>
<dbReference type="PROSITE" id="PS50937">
    <property type="entry name" value="HTH_MERR_2"/>
    <property type="match status" value="1"/>
</dbReference>
<dbReference type="PANTHER" id="PTHR30204:SF82">
    <property type="entry name" value="TRANSCRIPTIONAL REGULATOR, MERR FAMILY"/>
    <property type="match status" value="1"/>
</dbReference>
<dbReference type="EMBL" id="BMHY01000001">
    <property type="protein sequence ID" value="GGG54521.1"/>
    <property type="molecule type" value="Genomic_DNA"/>
</dbReference>
<feature type="coiled-coil region" evidence="2">
    <location>
        <begin position="82"/>
        <end position="109"/>
    </location>
</feature>
<evidence type="ECO:0000256" key="1">
    <source>
        <dbReference type="ARBA" id="ARBA00023125"/>
    </source>
</evidence>
<evidence type="ECO:0000256" key="2">
    <source>
        <dbReference type="SAM" id="Coils"/>
    </source>
</evidence>
<sequence length="139" mass="16478">MNYTISQVAKKTNLSIYTIRYYDKEGLLPFIDRENGTRVFHEHDVDWIDLICCLKNSGMPIKEIRTFINYCTDHDAVVEKGLEILIKHRQNIEQQLRDTQRNLQTINYKIEHLPQMYKEKFAVGDQRKTELGTKTTEVK</sequence>
<comment type="caution">
    <text evidence="4">The sequence shown here is derived from an EMBL/GenBank/DDBJ whole genome shotgun (WGS) entry which is preliminary data.</text>
</comment>
<name>A0A917LSR2_9BACL</name>
<dbReference type="Pfam" id="PF13411">
    <property type="entry name" value="MerR_1"/>
    <property type="match status" value="1"/>
</dbReference>
<dbReference type="SUPFAM" id="SSF46955">
    <property type="entry name" value="Putative DNA-binding domain"/>
    <property type="match status" value="1"/>
</dbReference>
<keyword evidence="2" id="KW-0175">Coiled coil</keyword>
<dbReference type="GO" id="GO:0003677">
    <property type="term" value="F:DNA binding"/>
    <property type="evidence" value="ECO:0007669"/>
    <property type="project" value="UniProtKB-KW"/>
</dbReference>
<dbReference type="InterPro" id="IPR009061">
    <property type="entry name" value="DNA-bd_dom_put_sf"/>
</dbReference>
<accession>A0A917LSR2</accession>
<protein>
    <submittedName>
        <fullName evidence="4">MerR family transcriptional regulator</fullName>
    </submittedName>
</protein>
<dbReference type="InterPro" id="IPR000551">
    <property type="entry name" value="MerR-type_HTH_dom"/>
</dbReference>
<dbReference type="CDD" id="cd01109">
    <property type="entry name" value="HTH_YyaN"/>
    <property type="match status" value="1"/>
</dbReference>
<dbReference type="RefSeq" id="WP_188887271.1">
    <property type="nucleotide sequence ID" value="NZ_BMHY01000001.1"/>
</dbReference>
<dbReference type="Proteomes" id="UP000600247">
    <property type="component" value="Unassembled WGS sequence"/>
</dbReference>
<evidence type="ECO:0000313" key="4">
    <source>
        <dbReference type="EMBL" id="GGG54521.1"/>
    </source>
</evidence>
<dbReference type="InterPro" id="IPR047057">
    <property type="entry name" value="MerR_fam"/>
</dbReference>
<dbReference type="AlphaFoldDB" id="A0A917LSR2"/>
<dbReference type="SMART" id="SM00422">
    <property type="entry name" value="HTH_MERR"/>
    <property type="match status" value="1"/>
</dbReference>
<proteinExistence type="predicted"/>